<dbReference type="GeneID" id="13038984"/>
<dbReference type="STRING" id="163003.CL1_0326"/>
<dbReference type="OrthoDB" id="31107at2157"/>
<proteinExistence type="inferred from homology"/>
<organism evidence="7 8">
    <name type="scientific">Thermococcus cleftensis (strain DSM 27260 / KACC 17922 / CL1)</name>
    <dbReference type="NCBI Taxonomy" id="163003"/>
    <lineage>
        <taxon>Archaea</taxon>
        <taxon>Methanobacteriati</taxon>
        <taxon>Methanobacteriota</taxon>
        <taxon>Thermococci</taxon>
        <taxon>Thermococcales</taxon>
        <taxon>Thermococcaceae</taxon>
        <taxon>Thermococcus</taxon>
    </lineage>
</organism>
<evidence type="ECO:0000256" key="2">
    <source>
        <dbReference type="ARBA" id="ARBA00022670"/>
    </source>
</evidence>
<evidence type="ECO:0000256" key="3">
    <source>
        <dbReference type="ARBA" id="ARBA00022801"/>
    </source>
</evidence>
<dbReference type="AlphaFoldDB" id="I3ZS53"/>
<keyword evidence="4" id="KW-0720">Serine protease</keyword>
<dbReference type="KEGG" id="thm:CL1_0326"/>
<dbReference type="GO" id="GO:0008236">
    <property type="term" value="F:serine-type peptidase activity"/>
    <property type="evidence" value="ECO:0007669"/>
    <property type="project" value="UniProtKB-KW"/>
</dbReference>
<name>I3ZS53_THECF</name>
<evidence type="ECO:0000259" key="6">
    <source>
        <dbReference type="Pfam" id="PF01343"/>
    </source>
</evidence>
<dbReference type="PANTHER" id="PTHR42987:SF4">
    <property type="entry name" value="PROTEASE SOHB-RELATED"/>
    <property type="match status" value="1"/>
</dbReference>
<feature type="coiled-coil region" evidence="5">
    <location>
        <begin position="57"/>
        <end position="84"/>
    </location>
</feature>
<dbReference type="InterPro" id="IPR047272">
    <property type="entry name" value="S49_SppA_C"/>
</dbReference>
<dbReference type="RefSeq" id="WP_014788178.1">
    <property type="nucleotide sequence ID" value="NC_018015.1"/>
</dbReference>
<keyword evidence="5" id="KW-0175">Coiled coil</keyword>
<keyword evidence="3" id="KW-0378">Hydrolase</keyword>
<reference evidence="7 8" key="1">
    <citation type="journal article" date="2012" name="J. Bacteriol.">
        <title>Complete Genome Sequence of the Hyperthermophilic Archaeon Thermococcus sp. Strain CL1, Isolated from a Paralvinella sp. Polychaete Worm Collected from a Hydrothermal Vent.</title>
        <authorList>
            <person name="Jung J.H."/>
            <person name="Holden J.F."/>
            <person name="Seo D.H."/>
            <person name="Park K.H."/>
            <person name="Shin H."/>
            <person name="Ryu S."/>
            <person name="Lee J.H."/>
            <person name="Park C.S."/>
        </authorList>
    </citation>
    <scope>NUCLEOTIDE SEQUENCE [LARGE SCALE GENOMIC DNA]</scope>
    <source>
        <strain evidence="8">DSM 27260 / KACC 17922 / CL1</strain>
    </source>
</reference>
<dbReference type="NCBIfam" id="TIGR00706">
    <property type="entry name" value="SppA_dom"/>
    <property type="match status" value="1"/>
</dbReference>
<dbReference type="CDD" id="cd07023">
    <property type="entry name" value="S49_Sppa_N_C"/>
    <property type="match status" value="1"/>
</dbReference>
<dbReference type="InterPro" id="IPR029045">
    <property type="entry name" value="ClpP/crotonase-like_dom_sf"/>
</dbReference>
<gene>
    <name evidence="7" type="ORF">CL1_0326</name>
</gene>
<evidence type="ECO:0000256" key="5">
    <source>
        <dbReference type="SAM" id="Coils"/>
    </source>
</evidence>
<evidence type="ECO:0000313" key="7">
    <source>
        <dbReference type="EMBL" id="AFL94537.1"/>
    </source>
</evidence>
<evidence type="ECO:0000313" key="8">
    <source>
        <dbReference type="Proteomes" id="UP000006064"/>
    </source>
</evidence>
<dbReference type="SUPFAM" id="SSF52096">
    <property type="entry name" value="ClpP/crotonase"/>
    <property type="match status" value="1"/>
</dbReference>
<evidence type="ECO:0000256" key="1">
    <source>
        <dbReference type="ARBA" id="ARBA00008683"/>
    </source>
</evidence>
<sequence length="333" mass="36501">MRENIWKYVSAVLVLLLAVSSVAVVLLYMQASELKSYTPSNVTPVVVETSLNSTCNETSYLLQIDELQRQVEFLKAQLRELNRPEGNTTIAVVPIFGLIDDYTALQVVPLLRKVAENDSIGGVVLWIESPGGYIGPVREIYSTVKKLNLIKPVVAYTGGIAASGGYYIAVAAEKIVADPLAEVGSIGVIYVHYDLQKNYEMNGIKVDVFKTGPYKDMGAEWRGLSDDEREMIADSIDTYFQAFLQVVSDGRGMPLNETRLYATGRTWFAMNVTGSLVDETGDIDRAIAVLSEELNVTKPRVVIYGSGGASNFGIFGSTALLLDPRYVNAYLKP</sequence>
<keyword evidence="8" id="KW-1185">Reference proteome</keyword>
<evidence type="ECO:0000256" key="4">
    <source>
        <dbReference type="ARBA" id="ARBA00022825"/>
    </source>
</evidence>
<protein>
    <submittedName>
        <fullName evidence="7">Endopeptidase IV</fullName>
    </submittedName>
</protein>
<keyword evidence="2" id="KW-0645">Protease</keyword>
<dbReference type="HOGENOM" id="CLU_046540_0_1_2"/>
<dbReference type="GO" id="GO:0006508">
    <property type="term" value="P:proteolysis"/>
    <property type="evidence" value="ECO:0007669"/>
    <property type="project" value="UniProtKB-KW"/>
</dbReference>
<dbReference type="PANTHER" id="PTHR42987">
    <property type="entry name" value="PEPTIDASE S49"/>
    <property type="match status" value="1"/>
</dbReference>
<dbReference type="InterPro" id="IPR002142">
    <property type="entry name" value="Peptidase_S49"/>
</dbReference>
<comment type="similarity">
    <text evidence="1">Belongs to the peptidase S49 family.</text>
</comment>
<dbReference type="Gene3D" id="3.90.226.10">
    <property type="entry name" value="2-enoyl-CoA Hydratase, Chain A, domain 1"/>
    <property type="match status" value="1"/>
</dbReference>
<dbReference type="Pfam" id="PF01343">
    <property type="entry name" value="Peptidase_S49"/>
    <property type="match status" value="1"/>
</dbReference>
<dbReference type="InterPro" id="IPR004635">
    <property type="entry name" value="Pept_S49_SppA"/>
</dbReference>
<accession>I3ZS53</accession>
<dbReference type="Gene3D" id="6.20.330.10">
    <property type="match status" value="1"/>
</dbReference>
<feature type="domain" description="Peptidase S49" evidence="6">
    <location>
        <begin position="149"/>
        <end position="296"/>
    </location>
</feature>
<dbReference type="Proteomes" id="UP000006064">
    <property type="component" value="Chromosome"/>
</dbReference>
<dbReference type="EMBL" id="CP003651">
    <property type="protein sequence ID" value="AFL94537.1"/>
    <property type="molecule type" value="Genomic_DNA"/>
</dbReference>